<organism evidence="12 13">
    <name type="scientific">Pteropus alecto</name>
    <name type="common">Black flying fox</name>
    <dbReference type="NCBI Taxonomy" id="9402"/>
    <lineage>
        <taxon>Eukaryota</taxon>
        <taxon>Metazoa</taxon>
        <taxon>Chordata</taxon>
        <taxon>Craniata</taxon>
        <taxon>Vertebrata</taxon>
        <taxon>Euteleostomi</taxon>
        <taxon>Mammalia</taxon>
        <taxon>Eutheria</taxon>
        <taxon>Laurasiatheria</taxon>
        <taxon>Chiroptera</taxon>
        <taxon>Yinpterochiroptera</taxon>
        <taxon>Pteropodoidea</taxon>
        <taxon>Pteropodidae</taxon>
        <taxon>Pteropodinae</taxon>
        <taxon>Pteropus</taxon>
    </lineage>
</organism>
<feature type="region of interest" description="Disordered" evidence="8">
    <location>
        <begin position="26"/>
        <end position="54"/>
    </location>
</feature>
<dbReference type="InterPro" id="IPR036306">
    <property type="entry name" value="ISWI_HAND-dom_sf"/>
</dbReference>
<dbReference type="eggNOG" id="KOG0385">
    <property type="taxonomic scope" value="Eukaryota"/>
</dbReference>
<keyword evidence="13" id="KW-1185">Reference proteome</keyword>
<keyword evidence="5" id="KW-0378">Hydrolase</keyword>
<dbReference type="InterPro" id="IPR027417">
    <property type="entry name" value="P-loop_NTPase"/>
</dbReference>
<dbReference type="AlphaFoldDB" id="L5KQ52"/>
<dbReference type="Gene3D" id="1.10.10.60">
    <property type="entry name" value="Homeodomain-like"/>
    <property type="match status" value="2"/>
</dbReference>
<dbReference type="Pfam" id="PF09110">
    <property type="entry name" value="HAND"/>
    <property type="match status" value="1"/>
</dbReference>
<dbReference type="PANTHER" id="PTHR45623:SF55">
    <property type="entry name" value="SWI_SNF RELATED, MATRIX ASSOCIATED, ACTIN DEPENDENT REGULATOR OF CHROMATIN, SUBFAMILY A, MEMBER 1"/>
    <property type="match status" value="1"/>
</dbReference>
<evidence type="ECO:0000313" key="12">
    <source>
        <dbReference type="EMBL" id="ELK12808.1"/>
    </source>
</evidence>
<dbReference type="Gene3D" id="3.40.50.300">
    <property type="entry name" value="P-loop containing nucleotide triphosphate hydrolases"/>
    <property type="match status" value="1"/>
</dbReference>
<dbReference type="Pfam" id="PF00176">
    <property type="entry name" value="SNF2-rel_dom"/>
    <property type="match status" value="1"/>
</dbReference>
<feature type="region of interest" description="Disordered" evidence="8">
    <location>
        <begin position="973"/>
        <end position="1012"/>
    </location>
</feature>
<dbReference type="EMBL" id="KB030658">
    <property type="protein sequence ID" value="ELK12808.1"/>
    <property type="molecule type" value="Genomic_DNA"/>
</dbReference>
<evidence type="ECO:0000256" key="4">
    <source>
        <dbReference type="ARBA" id="ARBA00022737"/>
    </source>
</evidence>
<dbReference type="Pfam" id="PF09111">
    <property type="entry name" value="SLIDE"/>
    <property type="match status" value="1"/>
</dbReference>
<comment type="subcellular location">
    <subcellularLocation>
        <location evidence="1">Nucleus</location>
    </subcellularLocation>
</comment>
<dbReference type="GO" id="GO:0016887">
    <property type="term" value="F:ATP hydrolysis activity"/>
    <property type="evidence" value="ECO:0007669"/>
    <property type="project" value="TreeGrafter"/>
</dbReference>
<dbReference type="InterPro" id="IPR015195">
    <property type="entry name" value="SLIDE"/>
</dbReference>
<dbReference type="SUPFAM" id="SSF101224">
    <property type="entry name" value="HAND domain of the nucleosome remodeling ATPase ISWI"/>
    <property type="match status" value="1"/>
</dbReference>
<evidence type="ECO:0000313" key="13">
    <source>
        <dbReference type="Proteomes" id="UP000010552"/>
    </source>
</evidence>
<dbReference type="InterPro" id="IPR014001">
    <property type="entry name" value="Helicase_ATP-bd"/>
</dbReference>
<evidence type="ECO:0000256" key="5">
    <source>
        <dbReference type="ARBA" id="ARBA00022801"/>
    </source>
</evidence>
<name>L5KQ52_PTEAL</name>
<dbReference type="CDD" id="cd00167">
    <property type="entry name" value="SANT"/>
    <property type="match status" value="1"/>
</dbReference>
<dbReference type="Pfam" id="PF00271">
    <property type="entry name" value="Helicase_C"/>
    <property type="match status" value="1"/>
</dbReference>
<sequence>MEQDAAAVAATVAAADATATIVVIEDEQPGPSTSKEEGAAAAATEATVATKSEKKELKLAAKASKSEKEMDQEYEEKMKADRAKRFEFLLKQTELFAHFIQPSAQKSPTSPLNMKLGHPRIKKDDKQSLIYVGDYRHRRTEQEEDEELLSESRKTSNMCVRFEVSPSYVKGGPLRDYQIRGLNWLISLYENGVNGILADEMGLGKTLQTIALLGYLKHYRNIPGPHMVLVPKSTLHNWMNEFKRWVPSLRVICFVGDKDARAAFIRDEMMPGEWDVCVTSYEMIIKEKSVFKKFHWRYLVIDEAHRIKNEKSKLSEIVREFKSTNRLLLTGTPLQNNLHELWALLNFLLSDVFNSADDFDSWFDTKNCLGDQKLVERLHTVLKPFLLRRIKTDVEKSLPPKKEIKIYLGLSKMQREWYTKILMKDIDVLNSAGKMDKMRLLNILMQLRKCCNHPYLFDGAEPGPPYTTDEHIVSNSGKMVVLDKLLVKLKEQGSRVLIFSQMTRLLDILEDYCMWRGYEYCRLDGQTPHEEREDKFLEVELLGQREAIEAFNVPNSSKFIFMLSTRAGGLGINLASADVVILYDSDWNPQVDLQAMDRAHRIGQKKPVRVFRLITDNTVEERIVERAEIKLRLDSIVIQQGTAEMNERLQKMGESSLRNFRMDTEQSLYKFEGEDYREKQKLGMVEWIEPPKRERKANYAVDAYFREALRVSEPKVPKAPRPPKQPNVQDFQFFPPRLFELLEKEILYYRKTIGYKVPRNPDIPNQAVAQREEQKKIDGAEPLTAEETEEKEKLLTQGFTNWTKRDFNQFVKANEKYGRDDIDNIAREVEGKSPEEVIEYSAVFWERCSELQDIEKIMAQIERGEARIQRRISIKKALDAKIARYKAPFHQLRIQYGTSKGKNYTEEEDRFLICMLHKMGFDRENVYEELRQCVRNAPQFRFDWFIKSRTAMEFQRRCNTLISLIEKENMEIEERERAEKKKRATKIPMSQKRKAESATESSGKKDVKKVKS</sequence>
<dbReference type="SMART" id="SM00487">
    <property type="entry name" value="DEXDc"/>
    <property type="match status" value="1"/>
</dbReference>
<dbReference type="PROSITE" id="PS51194">
    <property type="entry name" value="HELICASE_CTER"/>
    <property type="match status" value="1"/>
</dbReference>
<evidence type="ECO:0000256" key="8">
    <source>
        <dbReference type="SAM" id="MobiDB-lite"/>
    </source>
</evidence>
<dbReference type="GO" id="GO:0034728">
    <property type="term" value="P:nucleosome organization"/>
    <property type="evidence" value="ECO:0007669"/>
    <property type="project" value="TreeGrafter"/>
</dbReference>
<feature type="compositionally biased region" description="Low complexity" evidence="8">
    <location>
        <begin position="39"/>
        <end position="50"/>
    </location>
</feature>
<feature type="domain" description="SANT" evidence="11">
    <location>
        <begin position="797"/>
        <end position="849"/>
    </location>
</feature>
<dbReference type="STRING" id="9402.L5KQ52"/>
<dbReference type="GO" id="GO:0042393">
    <property type="term" value="F:histone binding"/>
    <property type="evidence" value="ECO:0007669"/>
    <property type="project" value="TreeGrafter"/>
</dbReference>
<dbReference type="FunFam" id="1.20.5.1190:FF:000002">
    <property type="entry name" value="SWI/SNF-related matrix-associated actin-dependent regulator of chromatin subfamily A member"/>
    <property type="match status" value="1"/>
</dbReference>
<evidence type="ECO:0000256" key="6">
    <source>
        <dbReference type="ARBA" id="ARBA00022853"/>
    </source>
</evidence>
<keyword evidence="6" id="KW-0156">Chromatin regulator</keyword>
<dbReference type="GO" id="GO:0031491">
    <property type="term" value="F:nucleosome binding"/>
    <property type="evidence" value="ECO:0007669"/>
    <property type="project" value="InterPro"/>
</dbReference>
<evidence type="ECO:0000259" key="9">
    <source>
        <dbReference type="PROSITE" id="PS51192"/>
    </source>
</evidence>
<evidence type="ECO:0000259" key="11">
    <source>
        <dbReference type="PROSITE" id="PS51293"/>
    </source>
</evidence>
<dbReference type="Proteomes" id="UP000010552">
    <property type="component" value="Unassembled WGS sequence"/>
</dbReference>
<dbReference type="InterPro" id="IPR001005">
    <property type="entry name" value="SANT/Myb"/>
</dbReference>
<dbReference type="SUPFAM" id="SSF46689">
    <property type="entry name" value="Homeodomain-like"/>
    <property type="match status" value="2"/>
</dbReference>
<dbReference type="InterPro" id="IPR015194">
    <property type="entry name" value="ISWI_HAND-dom"/>
</dbReference>
<dbReference type="InterPro" id="IPR038718">
    <property type="entry name" value="SNF2-like_sf"/>
</dbReference>
<dbReference type="Gene3D" id="3.40.50.10810">
    <property type="entry name" value="Tandem AAA-ATPase domain"/>
    <property type="match status" value="1"/>
</dbReference>
<feature type="domain" description="Helicase C-terminal" evidence="10">
    <location>
        <begin position="481"/>
        <end position="644"/>
    </location>
</feature>
<dbReference type="GO" id="GO:0140658">
    <property type="term" value="F:ATP-dependent chromatin remodeler activity"/>
    <property type="evidence" value="ECO:0007669"/>
    <property type="project" value="TreeGrafter"/>
</dbReference>
<dbReference type="InterPro" id="IPR017884">
    <property type="entry name" value="SANT_dom"/>
</dbReference>
<gene>
    <name evidence="12" type="ORF">PAL_GLEAN10000861</name>
</gene>
<feature type="domain" description="Helicase ATP-binding" evidence="9">
    <location>
        <begin position="186"/>
        <end position="351"/>
    </location>
</feature>
<keyword evidence="3" id="KW-0597">Phosphoprotein</keyword>
<proteinExistence type="inferred from homology"/>
<dbReference type="SMART" id="SM00490">
    <property type="entry name" value="HELICc"/>
    <property type="match status" value="1"/>
</dbReference>
<dbReference type="PROSITE" id="PS51293">
    <property type="entry name" value="SANT"/>
    <property type="match status" value="1"/>
</dbReference>
<dbReference type="Gene3D" id="1.10.1040.30">
    <property type="entry name" value="ISWI, HAND domain"/>
    <property type="match status" value="1"/>
</dbReference>
<dbReference type="FunCoup" id="L5KQ52">
    <property type="interactions" value="1343"/>
</dbReference>
<dbReference type="CDD" id="cd18793">
    <property type="entry name" value="SF2_C_SNF"/>
    <property type="match status" value="1"/>
</dbReference>
<dbReference type="FunFam" id="1.10.10.60:FF:000049">
    <property type="entry name" value="SWI/SNF-related matrix-associated actin-dependent regulator of chromatin subfamily A member"/>
    <property type="match status" value="1"/>
</dbReference>
<dbReference type="InParanoid" id="L5KQ52"/>
<feature type="compositionally biased region" description="Basic and acidic residues" evidence="8">
    <location>
        <begin position="993"/>
        <end position="1005"/>
    </location>
</feature>
<dbReference type="PROSITE" id="PS51192">
    <property type="entry name" value="HELICASE_ATP_BIND_1"/>
    <property type="match status" value="1"/>
</dbReference>
<evidence type="ECO:0000256" key="7">
    <source>
        <dbReference type="ARBA" id="ARBA00023242"/>
    </source>
</evidence>
<evidence type="ECO:0000256" key="2">
    <source>
        <dbReference type="ARBA" id="ARBA00009687"/>
    </source>
</evidence>
<protein>
    <submittedName>
        <fullName evidence="12">Putative global transcription activator SNF2L1</fullName>
    </submittedName>
</protein>
<reference evidence="13" key="1">
    <citation type="journal article" date="2013" name="Science">
        <title>Comparative analysis of bat genomes provides insight into the evolution of flight and immunity.</title>
        <authorList>
            <person name="Zhang G."/>
            <person name="Cowled C."/>
            <person name="Shi Z."/>
            <person name="Huang Z."/>
            <person name="Bishop-Lilly K.A."/>
            <person name="Fang X."/>
            <person name="Wynne J.W."/>
            <person name="Xiong Z."/>
            <person name="Baker M.L."/>
            <person name="Zhao W."/>
            <person name="Tachedjian M."/>
            <person name="Zhu Y."/>
            <person name="Zhou P."/>
            <person name="Jiang X."/>
            <person name="Ng J."/>
            <person name="Yang L."/>
            <person name="Wu L."/>
            <person name="Xiao J."/>
            <person name="Feng Y."/>
            <person name="Chen Y."/>
            <person name="Sun X."/>
            <person name="Zhang Y."/>
            <person name="Marsh G.A."/>
            <person name="Crameri G."/>
            <person name="Broder C.C."/>
            <person name="Frey K.G."/>
            <person name="Wang L.F."/>
            <person name="Wang J."/>
        </authorList>
    </citation>
    <scope>NUCLEOTIDE SEQUENCE [LARGE SCALE GENOMIC DNA]</scope>
</reference>
<dbReference type="FunFam" id="3.40.50.10810:FF:000101">
    <property type="entry name" value="SWI/SNF-related, matrix-associated, actin-dependent regulator of"/>
    <property type="match status" value="1"/>
</dbReference>
<dbReference type="InterPro" id="IPR049730">
    <property type="entry name" value="SNF2/RAD54-like_C"/>
</dbReference>
<dbReference type="InterPro" id="IPR009057">
    <property type="entry name" value="Homeodomain-like_sf"/>
</dbReference>
<dbReference type="FunFam" id="1.10.1040.30:FF:000001">
    <property type="entry name" value="SWI/SNF-related matrix-associated actin-dependent regulator of chromatin subfamily A member"/>
    <property type="match status" value="1"/>
</dbReference>
<comment type="similarity">
    <text evidence="2">Belongs to the SNF2/RAD54 helicase family. ISWI subfamily.</text>
</comment>
<evidence type="ECO:0000256" key="1">
    <source>
        <dbReference type="ARBA" id="ARBA00004123"/>
    </source>
</evidence>
<accession>L5KQ52</accession>
<dbReference type="InterPro" id="IPR001650">
    <property type="entry name" value="Helicase_C-like"/>
</dbReference>
<dbReference type="FunFam" id="1.10.10.60:FF:000022">
    <property type="entry name" value="ISWI chromatin-remodeling complex ATPase CHR11 isoform A"/>
    <property type="match status" value="1"/>
</dbReference>
<dbReference type="GO" id="GO:0003677">
    <property type="term" value="F:DNA binding"/>
    <property type="evidence" value="ECO:0007669"/>
    <property type="project" value="InterPro"/>
</dbReference>
<evidence type="ECO:0000259" key="10">
    <source>
        <dbReference type="PROSITE" id="PS51194"/>
    </source>
</evidence>
<dbReference type="GO" id="GO:0005524">
    <property type="term" value="F:ATP binding"/>
    <property type="evidence" value="ECO:0007669"/>
    <property type="project" value="InterPro"/>
</dbReference>
<dbReference type="GO" id="GO:0031010">
    <property type="term" value="C:ISWI-type complex"/>
    <property type="evidence" value="ECO:0007669"/>
    <property type="project" value="UniProtKB-ARBA"/>
</dbReference>
<keyword evidence="7" id="KW-0539">Nucleus</keyword>
<evidence type="ECO:0000256" key="3">
    <source>
        <dbReference type="ARBA" id="ARBA00022553"/>
    </source>
</evidence>
<dbReference type="SMART" id="SM00717">
    <property type="entry name" value="SANT"/>
    <property type="match status" value="2"/>
</dbReference>
<dbReference type="PANTHER" id="PTHR45623">
    <property type="entry name" value="CHROMODOMAIN-HELICASE-DNA-BINDING PROTEIN 3-RELATED-RELATED"/>
    <property type="match status" value="1"/>
</dbReference>
<keyword evidence="4" id="KW-0677">Repeat</keyword>
<dbReference type="SUPFAM" id="SSF52540">
    <property type="entry name" value="P-loop containing nucleoside triphosphate hydrolases"/>
    <property type="match status" value="2"/>
</dbReference>
<dbReference type="InterPro" id="IPR000330">
    <property type="entry name" value="SNF2_N"/>
</dbReference>
<dbReference type="Gene3D" id="1.20.5.1190">
    <property type="entry name" value="iswi atpase"/>
    <property type="match status" value="1"/>
</dbReference>
<dbReference type="FunFam" id="3.40.50.300:FF:000082">
    <property type="entry name" value="ISWI chromatin remodeling complex ATPase ISW1"/>
    <property type="match status" value="1"/>
</dbReference>